<dbReference type="Gene3D" id="3.40.50.720">
    <property type="entry name" value="NAD(P)-binding Rossmann-like Domain"/>
    <property type="match status" value="1"/>
</dbReference>
<dbReference type="PATRIC" id="fig|698759.3.peg.2767"/>
<gene>
    <name evidence="3" type="ORF">STRIP9103_05278</name>
</gene>
<protein>
    <submittedName>
        <fullName evidence="3">NmrA family protein</fullName>
    </submittedName>
</protein>
<evidence type="ECO:0000313" key="4">
    <source>
        <dbReference type="Proteomes" id="UP000010411"/>
    </source>
</evidence>
<dbReference type="Pfam" id="PF13460">
    <property type="entry name" value="NAD_binding_10"/>
    <property type="match status" value="1"/>
</dbReference>
<dbReference type="Proteomes" id="UP000010411">
    <property type="component" value="Unassembled WGS sequence"/>
</dbReference>
<reference evidence="3 4" key="1">
    <citation type="submission" date="2012-11" db="EMBL/GenBank/DDBJ databases">
        <authorList>
            <person name="Huguet-Tapia J.C."/>
            <person name="Durkin A.S."/>
            <person name="Pettis G.S."/>
            <person name="Badger J.H."/>
        </authorList>
    </citation>
    <scope>NUCLEOTIDE SEQUENCE [LARGE SCALE GENOMIC DNA]</scope>
    <source>
        <strain evidence="3 4">91-03</strain>
    </source>
</reference>
<dbReference type="PANTHER" id="PTHR42748">
    <property type="entry name" value="NITROGEN METABOLITE REPRESSION PROTEIN NMRA FAMILY MEMBER"/>
    <property type="match status" value="1"/>
</dbReference>
<feature type="domain" description="NAD(P)-binding" evidence="2">
    <location>
        <begin position="82"/>
        <end position="240"/>
    </location>
</feature>
<dbReference type="AlphaFoldDB" id="L1L1T1"/>
<sequence length="313" mass="33012">MRHPGFVPDAREAFDPYRAKRGRALSQIRGLPCLADVRVGAPDPAAGVAGVRLEAESANSQQRTETVMKIVVVGGTGLIGSQVVASVRGNGHEAVAAAPSTGVDTLTGKGLAEALKGADVVVDVSNSPSFEADAALDFFTRSAHNLIEAEKEAGVRHHVVLSIVGVDQVPDYGYYRAKVAQEEAVRGSGVPYSIVRATQFFEFIAPVMNMSTEGTEVHLPSRRLRPIASAEVAAAVADAAQGEPSNGVRDIAGPEVHRLDRLAEITLAVKPDGRTVVTDETAGLFASMPDGVLIGDDTTHLAPTRYEDWLEQS</sequence>
<evidence type="ECO:0000259" key="2">
    <source>
        <dbReference type="Pfam" id="PF13460"/>
    </source>
</evidence>
<keyword evidence="4" id="KW-1185">Reference proteome</keyword>
<dbReference type="PANTHER" id="PTHR42748:SF3">
    <property type="entry name" value="BLL4366 PROTEIN"/>
    <property type="match status" value="1"/>
</dbReference>
<dbReference type="InterPro" id="IPR051164">
    <property type="entry name" value="NmrA-like_oxidored"/>
</dbReference>
<name>L1L1T1_9ACTN</name>
<accession>L1L1T1</accession>
<proteinExistence type="predicted"/>
<comment type="caution">
    <text evidence="3">The sequence shown here is derived from an EMBL/GenBank/DDBJ whole genome shotgun (WGS) entry which is preliminary data.</text>
</comment>
<dbReference type="InterPro" id="IPR016040">
    <property type="entry name" value="NAD(P)-bd_dom"/>
</dbReference>
<organism evidence="3 4">
    <name type="scientific">Streptomyces ipomoeae 91-03</name>
    <dbReference type="NCBI Taxonomy" id="698759"/>
    <lineage>
        <taxon>Bacteria</taxon>
        <taxon>Bacillati</taxon>
        <taxon>Actinomycetota</taxon>
        <taxon>Actinomycetes</taxon>
        <taxon>Kitasatosporales</taxon>
        <taxon>Streptomycetaceae</taxon>
        <taxon>Streptomyces</taxon>
    </lineage>
</organism>
<dbReference type="SUPFAM" id="SSF51735">
    <property type="entry name" value="NAD(P)-binding Rossmann-fold domains"/>
    <property type="match status" value="1"/>
</dbReference>
<evidence type="ECO:0000313" key="3">
    <source>
        <dbReference type="EMBL" id="EKX66655.1"/>
    </source>
</evidence>
<dbReference type="EMBL" id="AEJC01000206">
    <property type="protein sequence ID" value="EKX66655.1"/>
    <property type="molecule type" value="Genomic_DNA"/>
</dbReference>
<evidence type="ECO:0000256" key="1">
    <source>
        <dbReference type="ARBA" id="ARBA00022857"/>
    </source>
</evidence>
<dbReference type="InterPro" id="IPR036291">
    <property type="entry name" value="NAD(P)-bd_dom_sf"/>
</dbReference>
<keyword evidence="1" id="KW-0521">NADP</keyword>